<dbReference type="PRINTS" id="PR00625">
    <property type="entry name" value="JDOMAIN"/>
</dbReference>
<dbReference type="InterPro" id="IPR036869">
    <property type="entry name" value="J_dom_sf"/>
</dbReference>
<dbReference type="Proteomes" id="UP001141552">
    <property type="component" value="Unassembled WGS sequence"/>
</dbReference>
<dbReference type="Gene3D" id="1.10.287.110">
    <property type="entry name" value="DnaJ domain"/>
    <property type="match status" value="1"/>
</dbReference>
<dbReference type="PANTHER" id="PTHR45295:SF4">
    <property type="entry name" value="OS06G0474800 PROTEIN"/>
    <property type="match status" value="1"/>
</dbReference>
<dbReference type="Pfam" id="PF00226">
    <property type="entry name" value="DnaJ"/>
    <property type="match status" value="1"/>
</dbReference>
<evidence type="ECO:0000313" key="4">
    <source>
        <dbReference type="Proteomes" id="UP001141552"/>
    </source>
</evidence>
<proteinExistence type="predicted"/>
<dbReference type="OrthoDB" id="376357at2759"/>
<dbReference type="SUPFAM" id="SSF46565">
    <property type="entry name" value="Chaperone J-domain"/>
    <property type="match status" value="1"/>
</dbReference>
<dbReference type="PANTHER" id="PTHR45295">
    <property type="entry name" value="CHAPERONE PROTEIN DNAJ C76, CHLOROPLASTIC"/>
    <property type="match status" value="1"/>
</dbReference>
<dbReference type="InterPro" id="IPR001623">
    <property type="entry name" value="DnaJ_domain"/>
</dbReference>
<evidence type="ECO:0000256" key="1">
    <source>
        <dbReference type="SAM" id="MobiDB-lite"/>
    </source>
</evidence>
<feature type="domain" description="J" evidence="2">
    <location>
        <begin position="53"/>
        <end position="123"/>
    </location>
</feature>
<evidence type="ECO:0000259" key="2">
    <source>
        <dbReference type="PROSITE" id="PS50076"/>
    </source>
</evidence>
<dbReference type="SMART" id="SM00271">
    <property type="entry name" value="DnaJ"/>
    <property type="match status" value="1"/>
</dbReference>
<dbReference type="EMBL" id="JAKUCV010003071">
    <property type="protein sequence ID" value="KAJ4840324.1"/>
    <property type="molecule type" value="Genomic_DNA"/>
</dbReference>
<keyword evidence="4" id="KW-1185">Reference proteome</keyword>
<gene>
    <name evidence="3" type="ORF">Tsubulata_050049</name>
</gene>
<accession>A0A9Q0G0W9</accession>
<name>A0A9Q0G0W9_9ROSI</name>
<reference evidence="3" key="2">
    <citation type="journal article" date="2023" name="Plants (Basel)">
        <title>Annotation of the Turnera subulata (Passifloraceae) Draft Genome Reveals the S-Locus Evolved after the Divergence of Turneroideae from Passifloroideae in a Stepwise Manner.</title>
        <authorList>
            <person name="Henning P.M."/>
            <person name="Roalson E.H."/>
            <person name="Mir W."/>
            <person name="McCubbin A.G."/>
            <person name="Shore J.S."/>
        </authorList>
    </citation>
    <scope>NUCLEOTIDE SEQUENCE</scope>
    <source>
        <strain evidence="3">F60SS</strain>
    </source>
</reference>
<sequence>MSVSTVSIYQFSLPKASQIHDHSYPRQTISRRLRCSKIRCCNQRATSVRIEKNYYELLGVSVDSTPQEIKEAYRKLQKKYHPDIAGQQVLVRDDLRRGYGASIGNTRVRLGRNNGVAGYSSWNGALRPHALFVDENACIGEGAENVCIMQATHSCLMKLLDVHASKFNMETMTEKLRQLKQQADNQDNVGAAAEEETPAQAESRANASMKIEMEKYSVFWNLVKGIFWNK</sequence>
<evidence type="ECO:0000313" key="3">
    <source>
        <dbReference type="EMBL" id="KAJ4840324.1"/>
    </source>
</evidence>
<dbReference type="AlphaFoldDB" id="A0A9Q0G0W9"/>
<protein>
    <recommendedName>
        <fullName evidence="2">J domain-containing protein</fullName>
    </recommendedName>
</protein>
<dbReference type="PROSITE" id="PS50076">
    <property type="entry name" value="DNAJ_2"/>
    <property type="match status" value="1"/>
</dbReference>
<dbReference type="CDD" id="cd06257">
    <property type="entry name" value="DnaJ"/>
    <property type="match status" value="1"/>
</dbReference>
<comment type="caution">
    <text evidence="3">The sequence shown here is derived from an EMBL/GenBank/DDBJ whole genome shotgun (WGS) entry which is preliminary data.</text>
</comment>
<reference evidence="3" key="1">
    <citation type="submission" date="2022-02" db="EMBL/GenBank/DDBJ databases">
        <authorList>
            <person name="Henning P.M."/>
            <person name="McCubbin A.G."/>
            <person name="Shore J.S."/>
        </authorList>
    </citation>
    <scope>NUCLEOTIDE SEQUENCE</scope>
    <source>
        <strain evidence="3">F60SS</strain>
        <tissue evidence="3">Leaves</tissue>
    </source>
</reference>
<feature type="region of interest" description="Disordered" evidence="1">
    <location>
        <begin position="182"/>
        <end position="204"/>
    </location>
</feature>
<organism evidence="3 4">
    <name type="scientific">Turnera subulata</name>
    <dbReference type="NCBI Taxonomy" id="218843"/>
    <lineage>
        <taxon>Eukaryota</taxon>
        <taxon>Viridiplantae</taxon>
        <taxon>Streptophyta</taxon>
        <taxon>Embryophyta</taxon>
        <taxon>Tracheophyta</taxon>
        <taxon>Spermatophyta</taxon>
        <taxon>Magnoliopsida</taxon>
        <taxon>eudicotyledons</taxon>
        <taxon>Gunneridae</taxon>
        <taxon>Pentapetalae</taxon>
        <taxon>rosids</taxon>
        <taxon>fabids</taxon>
        <taxon>Malpighiales</taxon>
        <taxon>Passifloraceae</taxon>
        <taxon>Turnera</taxon>
    </lineage>
</organism>